<feature type="compositionally biased region" description="Low complexity" evidence="1">
    <location>
        <begin position="265"/>
        <end position="339"/>
    </location>
</feature>
<dbReference type="EMBL" id="ML976050">
    <property type="protein sequence ID" value="KAF1941246.1"/>
    <property type="molecule type" value="Genomic_DNA"/>
</dbReference>
<keyword evidence="2" id="KW-0472">Membrane</keyword>
<dbReference type="Proteomes" id="UP000800038">
    <property type="component" value="Unassembled WGS sequence"/>
</dbReference>
<feature type="compositionally biased region" description="Polar residues" evidence="1">
    <location>
        <begin position="697"/>
        <end position="722"/>
    </location>
</feature>
<feature type="compositionally biased region" description="Low complexity" evidence="1">
    <location>
        <begin position="735"/>
        <end position="750"/>
    </location>
</feature>
<feature type="region of interest" description="Disordered" evidence="1">
    <location>
        <begin position="620"/>
        <end position="722"/>
    </location>
</feature>
<gene>
    <name evidence="4" type="ORF">EJ02DRAFT_207525</name>
</gene>
<feature type="compositionally biased region" description="Acidic residues" evidence="1">
    <location>
        <begin position="646"/>
        <end position="672"/>
    </location>
</feature>
<reference evidence="4" key="1">
    <citation type="journal article" date="2020" name="Stud. Mycol.">
        <title>101 Dothideomycetes genomes: a test case for predicting lifestyles and emergence of pathogens.</title>
        <authorList>
            <person name="Haridas S."/>
            <person name="Albert R."/>
            <person name="Binder M."/>
            <person name="Bloem J."/>
            <person name="Labutti K."/>
            <person name="Salamov A."/>
            <person name="Andreopoulos B."/>
            <person name="Baker S."/>
            <person name="Barry K."/>
            <person name="Bills G."/>
            <person name="Bluhm B."/>
            <person name="Cannon C."/>
            <person name="Castanera R."/>
            <person name="Culley D."/>
            <person name="Daum C."/>
            <person name="Ezra D."/>
            <person name="Gonzalez J."/>
            <person name="Henrissat B."/>
            <person name="Kuo A."/>
            <person name="Liang C."/>
            <person name="Lipzen A."/>
            <person name="Lutzoni F."/>
            <person name="Magnuson J."/>
            <person name="Mondo S."/>
            <person name="Nolan M."/>
            <person name="Ohm R."/>
            <person name="Pangilinan J."/>
            <person name="Park H.-J."/>
            <person name="Ramirez L."/>
            <person name="Alfaro M."/>
            <person name="Sun H."/>
            <person name="Tritt A."/>
            <person name="Yoshinaga Y."/>
            <person name="Zwiers L.-H."/>
            <person name="Turgeon B."/>
            <person name="Goodwin S."/>
            <person name="Spatafora J."/>
            <person name="Crous P."/>
            <person name="Grigoriev I."/>
        </authorList>
    </citation>
    <scope>NUCLEOTIDE SEQUENCE</scope>
    <source>
        <strain evidence="4">CBS 161.51</strain>
    </source>
</reference>
<feature type="region of interest" description="Disordered" evidence="1">
    <location>
        <begin position="208"/>
        <end position="366"/>
    </location>
</feature>
<feature type="compositionally biased region" description="Pro residues" evidence="1">
    <location>
        <begin position="751"/>
        <end position="762"/>
    </location>
</feature>
<feature type="region of interest" description="Disordered" evidence="1">
    <location>
        <begin position="103"/>
        <end position="123"/>
    </location>
</feature>
<evidence type="ECO:0000313" key="4">
    <source>
        <dbReference type="EMBL" id="KAF1941246.1"/>
    </source>
</evidence>
<dbReference type="OrthoDB" id="3695086at2759"/>
<feature type="transmembrane region" description="Helical" evidence="2">
    <location>
        <begin position="845"/>
        <end position="863"/>
    </location>
</feature>
<feature type="chain" id="PRO_5025416179" evidence="3">
    <location>
        <begin position="19"/>
        <end position="914"/>
    </location>
</feature>
<keyword evidence="5" id="KW-1185">Reference proteome</keyword>
<keyword evidence="2" id="KW-1133">Transmembrane helix</keyword>
<name>A0A6A5SRL5_9PLEO</name>
<protein>
    <submittedName>
        <fullName evidence="4">Uncharacterized protein</fullName>
    </submittedName>
</protein>
<feature type="compositionally biased region" description="Polar residues" evidence="1">
    <location>
        <begin position="237"/>
        <end position="252"/>
    </location>
</feature>
<keyword evidence="2" id="KW-0812">Transmembrane</keyword>
<accession>A0A6A5SRL5</accession>
<feature type="compositionally biased region" description="Low complexity" evidence="1">
    <location>
        <begin position="219"/>
        <end position="236"/>
    </location>
</feature>
<keyword evidence="3" id="KW-0732">Signal</keyword>
<feature type="compositionally biased region" description="Polar residues" evidence="1">
    <location>
        <begin position="782"/>
        <end position="796"/>
    </location>
</feature>
<proteinExistence type="predicted"/>
<feature type="region of interest" description="Disordered" evidence="1">
    <location>
        <begin position="735"/>
        <end position="801"/>
    </location>
</feature>
<evidence type="ECO:0000313" key="5">
    <source>
        <dbReference type="Proteomes" id="UP000800038"/>
    </source>
</evidence>
<evidence type="ECO:0000256" key="2">
    <source>
        <dbReference type="SAM" id="Phobius"/>
    </source>
</evidence>
<dbReference type="AlphaFoldDB" id="A0A6A5SRL5"/>
<organism evidence="4 5">
    <name type="scientific">Clathrospora elynae</name>
    <dbReference type="NCBI Taxonomy" id="706981"/>
    <lineage>
        <taxon>Eukaryota</taxon>
        <taxon>Fungi</taxon>
        <taxon>Dikarya</taxon>
        <taxon>Ascomycota</taxon>
        <taxon>Pezizomycotina</taxon>
        <taxon>Dothideomycetes</taxon>
        <taxon>Pleosporomycetidae</taxon>
        <taxon>Pleosporales</taxon>
        <taxon>Diademaceae</taxon>
        <taxon>Clathrospora</taxon>
    </lineage>
</organism>
<evidence type="ECO:0000256" key="1">
    <source>
        <dbReference type="SAM" id="MobiDB-lite"/>
    </source>
</evidence>
<evidence type="ECO:0000256" key="3">
    <source>
        <dbReference type="SAM" id="SignalP"/>
    </source>
</evidence>
<feature type="signal peptide" evidence="3">
    <location>
        <begin position="1"/>
        <end position="18"/>
    </location>
</feature>
<sequence length="914" mass="97363">MKLSIGIFVLCLSTHVAAFQPALAAAIERRSTSISTITKTIFYTTVRRQSDGRLTLRDRTELEQGGQSGIPDSLAPSNVIVLDGDFGGDFEVHTILVPNLTEDAYHTDEPPSGEMTKQDMTHEVPRSDIVNKKRTGLWNLKISFGHSAGFISFYMPNSTAIDFCHSVPEEISDTTPDFYDLEVSFETGNETVAIPVHEKFANPFCREVRSGEGISGPPSNNSTTTTKQSKTRTSNTVTSSDGSETATSSKHALTTANSSDDESSTTDATTASKSKSKSTSSTVDETGDGSDTTGSTKPASTETTSSDTGSSIPEPTTTNRSKSKSASSSSDQTGDTSGTLPSLQVSLERAPTAVSRDPYGPEDLSYSIRSRLPAQVQGSEMIDPPTTTMSSSTTSADVPQFTESSINSWYDVIRSYMETAAAIPTQEQAAVATDVPSVESSAAAARLMLKLKIRGAAKTPAPAVIKHALEDPAARFTESSISSWYDWIKGVVRTARTTQGPYFGVTTPIATSTLSPAPSSSPSANAAIGHVQSSMLVWRRDKPASGWMTTRGEVTEKVEQEEGKYFQVGEEPSTVNTDEPTVGKTLADGKVGEEALPTCDEDGEIQPGDGEFAVIDNDAKKGEDDQADNTSVISDDEPTPANDAQTDADDGPPEDDNTPPEDSDAPPDDDDGLSFTSTKPSTTKSKKPTHSPHATDFLSSTKPSSTIKHTPAPESSNLDSHISTLDPTVEFEFLTPISTSSPSSPATEISSPPPTTGLPPPSGAMTGTTPSVPIQWDPTCPRVSTRTTPNGASETPTVGLRCWTSGIPTSTAASRNTTGTGEAEREQASSAWGLIYDKRTLQTVWFLKVVLGLMVLLGFWHFLQNASGEWELGRRFVWLVLRLSVVRAWVLGGAEKSAGAQRAEENMVARRGVR</sequence>